<feature type="transmembrane region" description="Helical" evidence="1">
    <location>
        <begin position="218"/>
        <end position="246"/>
    </location>
</feature>
<accession>A0A1R1I0B3</accession>
<dbReference type="EMBL" id="MTHD01000006">
    <property type="protein sequence ID" value="OMG52173.1"/>
    <property type="molecule type" value="Genomic_DNA"/>
</dbReference>
<comment type="caution">
    <text evidence="3">The sequence shown here is derived from an EMBL/GenBank/DDBJ whole genome shotgun (WGS) entry which is preliminary data.</text>
</comment>
<feature type="transmembrane region" description="Helical" evidence="1">
    <location>
        <begin position="64"/>
        <end position="82"/>
    </location>
</feature>
<proteinExistence type="predicted"/>
<keyword evidence="1" id="KW-1133">Transmembrane helix</keyword>
<evidence type="ECO:0000313" key="4">
    <source>
        <dbReference type="Proteomes" id="UP000187526"/>
    </source>
</evidence>
<dbReference type="STRING" id="418702.BJN45_16170"/>
<dbReference type="AlphaFoldDB" id="A0A1R1I0B3"/>
<feature type="transmembrane region" description="Helical" evidence="1">
    <location>
        <begin position="266"/>
        <end position="284"/>
    </location>
</feature>
<feature type="transmembrane region" description="Helical" evidence="1">
    <location>
        <begin position="154"/>
        <end position="173"/>
    </location>
</feature>
<feature type="transmembrane region" description="Helical" evidence="1">
    <location>
        <begin position="179"/>
        <end position="197"/>
    </location>
</feature>
<keyword evidence="1" id="KW-0812">Transmembrane</keyword>
<reference evidence="3 4" key="1">
    <citation type="submission" date="2016-10" db="EMBL/GenBank/DDBJ databases">
        <title>Alkaliphiles isolated from bioreactors.</title>
        <authorList>
            <person name="Salah Z."/>
            <person name="Rout S.P."/>
            <person name="Humphreys P.N."/>
        </authorList>
    </citation>
    <scope>NUCLEOTIDE SEQUENCE [LARGE SCALE GENOMIC DNA]</scope>
    <source>
        <strain evidence="3 4">ZS02</strain>
    </source>
</reference>
<organism evidence="3 4">
    <name type="scientific">Azonexus hydrophilus</name>
    <dbReference type="NCBI Taxonomy" id="418702"/>
    <lineage>
        <taxon>Bacteria</taxon>
        <taxon>Pseudomonadati</taxon>
        <taxon>Pseudomonadota</taxon>
        <taxon>Betaproteobacteria</taxon>
        <taxon>Rhodocyclales</taxon>
        <taxon>Azonexaceae</taxon>
        <taxon>Azonexus</taxon>
    </lineage>
</organism>
<dbReference type="InterPro" id="IPR037185">
    <property type="entry name" value="EmrE-like"/>
</dbReference>
<dbReference type="GO" id="GO:0016020">
    <property type="term" value="C:membrane"/>
    <property type="evidence" value="ECO:0007669"/>
    <property type="project" value="InterPro"/>
</dbReference>
<keyword evidence="4" id="KW-1185">Reference proteome</keyword>
<dbReference type="OrthoDB" id="9783707at2"/>
<keyword evidence="1" id="KW-0472">Membrane</keyword>
<evidence type="ECO:0000256" key="1">
    <source>
        <dbReference type="SAM" id="Phobius"/>
    </source>
</evidence>
<feature type="transmembrane region" description="Helical" evidence="1">
    <location>
        <begin position="119"/>
        <end position="142"/>
    </location>
</feature>
<feature type="transmembrane region" description="Helical" evidence="1">
    <location>
        <begin position="6"/>
        <end position="24"/>
    </location>
</feature>
<evidence type="ECO:0000259" key="2">
    <source>
        <dbReference type="Pfam" id="PF00892"/>
    </source>
</evidence>
<evidence type="ECO:0000313" key="3">
    <source>
        <dbReference type="EMBL" id="OMG52173.1"/>
    </source>
</evidence>
<dbReference type="Proteomes" id="UP000187526">
    <property type="component" value="Unassembled WGS sequence"/>
</dbReference>
<name>A0A1R1I0B3_9RHOO</name>
<feature type="domain" description="EamA" evidence="2">
    <location>
        <begin position="155"/>
        <end position="284"/>
    </location>
</feature>
<dbReference type="RefSeq" id="WP_076097108.1">
    <property type="nucleotide sequence ID" value="NZ_MTHD01000006.1"/>
</dbReference>
<feature type="transmembrane region" description="Helical" evidence="1">
    <location>
        <begin position="94"/>
        <end position="113"/>
    </location>
</feature>
<feature type="transmembrane region" description="Helical" evidence="1">
    <location>
        <begin position="36"/>
        <end position="58"/>
    </location>
</feature>
<gene>
    <name evidence="3" type="ORF">BJN45_16170</name>
</gene>
<dbReference type="SUPFAM" id="SSF103481">
    <property type="entry name" value="Multidrug resistance efflux transporter EmrE"/>
    <property type="match status" value="2"/>
</dbReference>
<dbReference type="InterPro" id="IPR000620">
    <property type="entry name" value="EamA_dom"/>
</dbReference>
<dbReference type="Gene3D" id="1.10.3730.20">
    <property type="match status" value="1"/>
</dbReference>
<protein>
    <recommendedName>
        <fullName evidence="2">EamA domain-containing protein</fullName>
    </recommendedName>
</protein>
<dbReference type="Pfam" id="PF00892">
    <property type="entry name" value="EamA"/>
    <property type="match status" value="1"/>
</dbReference>
<sequence length="286" mass="29670">MPETGLTVTVTLAVLAAALLHAGWNALIRGAGDKGLYTLLLHACSGFLAIFALLFLGLPAAASWPYVVASALLHTLYIAWLMRAYDGGQLAVSYTLMRGVPPLLVALVSAPVLGESLGMGGWLGIAAICGGVLGIGFAGGLTPGRALAHPASRAALLNALVIAAYTVVDGIGARLSGNPLGYACSLFVCEPLLILAWQYRQRGPAMRAYFRSHWRLGVAGALCSTSAYATILWAMTLAPVAMVAALRESSVVFAVLIGSLWFKEGRLRPGLLAGAGVVLGIFLLRG</sequence>